<dbReference type="InterPro" id="IPR036393">
    <property type="entry name" value="AceGlu_kinase-like_sf"/>
</dbReference>
<dbReference type="GO" id="GO:0004412">
    <property type="term" value="F:homoserine dehydrogenase activity"/>
    <property type="evidence" value="ECO:0007669"/>
    <property type="project" value="InterPro"/>
</dbReference>
<evidence type="ECO:0000313" key="4">
    <source>
        <dbReference type="Proteomes" id="UP001157006"/>
    </source>
</evidence>
<dbReference type="Gene3D" id="3.40.1160.10">
    <property type="entry name" value="Acetylglutamate kinase-like"/>
    <property type="match status" value="1"/>
</dbReference>
<organism evidence="3 4">
    <name type="scientific">Vicia faba</name>
    <name type="common">Broad bean</name>
    <name type="synonym">Faba vulgaris</name>
    <dbReference type="NCBI Taxonomy" id="3906"/>
    <lineage>
        <taxon>Eukaryota</taxon>
        <taxon>Viridiplantae</taxon>
        <taxon>Streptophyta</taxon>
        <taxon>Embryophyta</taxon>
        <taxon>Tracheophyta</taxon>
        <taxon>Spermatophyta</taxon>
        <taxon>Magnoliopsida</taxon>
        <taxon>eudicotyledons</taxon>
        <taxon>Gunneridae</taxon>
        <taxon>Pentapetalae</taxon>
        <taxon>rosids</taxon>
        <taxon>fabids</taxon>
        <taxon>Fabales</taxon>
        <taxon>Fabaceae</taxon>
        <taxon>Papilionoideae</taxon>
        <taxon>50 kb inversion clade</taxon>
        <taxon>NPAAA clade</taxon>
        <taxon>Hologalegina</taxon>
        <taxon>IRL clade</taxon>
        <taxon>Fabeae</taxon>
        <taxon>Vicia</taxon>
    </lineage>
</organism>
<dbReference type="InterPro" id="IPR011147">
    <property type="entry name" value="Bifunc_Aspkin/hSer_DH"/>
</dbReference>
<dbReference type="GO" id="GO:0009088">
    <property type="term" value="P:threonine biosynthetic process"/>
    <property type="evidence" value="ECO:0007669"/>
    <property type="project" value="UniProtKB-KW"/>
</dbReference>
<dbReference type="PANTHER" id="PTHR43070:SF8">
    <property type="entry name" value="ASPARTOKINASE-HOMOSERINE DEHYDROGENASE"/>
    <property type="match status" value="1"/>
</dbReference>
<evidence type="ECO:0000256" key="1">
    <source>
        <dbReference type="ARBA" id="ARBA00022697"/>
    </source>
</evidence>
<dbReference type="GO" id="GO:0009090">
    <property type="term" value="P:homoserine biosynthetic process"/>
    <property type="evidence" value="ECO:0007669"/>
    <property type="project" value="TreeGrafter"/>
</dbReference>
<evidence type="ECO:0000313" key="3">
    <source>
        <dbReference type="EMBL" id="CAI8605512.1"/>
    </source>
</evidence>
<evidence type="ECO:0000256" key="2">
    <source>
        <dbReference type="ARBA" id="ARBA00022857"/>
    </source>
</evidence>
<sequence length="249" mass="28346">MKSPIALIPELPLPGLLAYPSLSGFLKLIEMEKKIIQIRLSLFFISEFSQIICDEQATSPHKRALFEVDTHPIRAMKFSIYHVVRVIVQCKVASDLPKIDEGLERLAKFFALEVLRIISMIYNPGPPATKEIKNKESWFVHKFGGTSMGSSQRINNVADIVLNDDYERRLVVVSVMSKVKNMMYKLITKAQSCDESYIYSLDVVSEKHNSTSHDILDRDNLAFFLSKLHEDINNLKAMLRAIYITGHAT</sequence>
<dbReference type="PANTHER" id="PTHR43070">
    <property type="match status" value="1"/>
</dbReference>
<name>A0AAV1A626_VICFA</name>
<keyword evidence="1" id="KW-0791">Threonine biosynthesis</keyword>
<dbReference type="AlphaFoldDB" id="A0AAV1A626"/>
<proteinExistence type="predicted"/>
<accession>A0AAV1A626</accession>
<dbReference type="Proteomes" id="UP001157006">
    <property type="component" value="Chromosome 3"/>
</dbReference>
<keyword evidence="1" id="KW-0028">Amino-acid biosynthesis</keyword>
<protein>
    <submittedName>
        <fullName evidence="3">Uncharacterized protein</fullName>
    </submittedName>
</protein>
<keyword evidence="2" id="KW-0521">NADP</keyword>
<reference evidence="3 4" key="1">
    <citation type="submission" date="2023-01" db="EMBL/GenBank/DDBJ databases">
        <authorList>
            <person name="Kreplak J."/>
        </authorList>
    </citation>
    <scope>NUCLEOTIDE SEQUENCE [LARGE SCALE GENOMIC DNA]</scope>
</reference>
<keyword evidence="4" id="KW-1185">Reference proteome</keyword>
<dbReference type="EMBL" id="OX451738">
    <property type="protein sequence ID" value="CAI8605512.1"/>
    <property type="molecule type" value="Genomic_DNA"/>
</dbReference>
<dbReference type="InterPro" id="IPR018042">
    <property type="entry name" value="Aspartate_kinase_CS"/>
</dbReference>
<dbReference type="SUPFAM" id="SSF53633">
    <property type="entry name" value="Carbamate kinase-like"/>
    <property type="match status" value="1"/>
</dbReference>
<dbReference type="PROSITE" id="PS00324">
    <property type="entry name" value="ASPARTOKINASE"/>
    <property type="match status" value="1"/>
</dbReference>
<dbReference type="GO" id="GO:0004072">
    <property type="term" value="F:aspartate kinase activity"/>
    <property type="evidence" value="ECO:0007669"/>
    <property type="project" value="InterPro"/>
</dbReference>
<gene>
    <name evidence="3" type="ORF">VFH_III186840</name>
</gene>